<keyword evidence="4" id="KW-1185">Reference proteome</keyword>
<name>A0A232M5U8_9EURO</name>
<dbReference type="EMBL" id="NPHW01002303">
    <property type="protein sequence ID" value="OXV11771.1"/>
    <property type="molecule type" value="Genomic_DNA"/>
</dbReference>
<dbReference type="GO" id="GO:0005697">
    <property type="term" value="C:telomerase holoenzyme complex"/>
    <property type="evidence" value="ECO:0007669"/>
    <property type="project" value="TreeGrafter"/>
</dbReference>
<dbReference type="GO" id="GO:0042162">
    <property type="term" value="F:telomeric DNA binding"/>
    <property type="evidence" value="ECO:0007669"/>
    <property type="project" value="TreeGrafter"/>
</dbReference>
<evidence type="ECO:0000256" key="1">
    <source>
        <dbReference type="SAM" id="MobiDB-lite"/>
    </source>
</evidence>
<dbReference type="InterPro" id="IPR018834">
    <property type="entry name" value="DNA/RNA-bd_Est1-type"/>
</dbReference>
<feature type="compositionally biased region" description="Basic and acidic residues" evidence="1">
    <location>
        <begin position="790"/>
        <end position="821"/>
    </location>
</feature>
<dbReference type="FunFam" id="1.25.40.10:FF:000202">
    <property type="entry name" value="Unplaced genomic scaffold supercont1.7, whole genome shotgun sequence"/>
    <property type="match status" value="1"/>
</dbReference>
<sequence length="844" mass="95523">MLQFVTYFFENFARVLFGRDSGSGNPTCYKAGSTSTDPKIAAESHPMSVPIDPLARRQQESCPTGEPRVKRSFDFLENEESSSESSVPNRRYKTPSASYGGLHSSQASSEGHLPEYLNNLAFSGNRKASIEHGVPENPSPAGSNDYRSRASDGRKRSAGSFDRSAVEFGPRTGGMLGGIPKSSTFGDFDHSSMSPLLNTRSSLRHFDAINKLYDHRTRNRSRNQPPATDSNEWTATTSTPPVSNGMLLQPETHPITEEQLVNEVRGIYAGLVMVEKKCMEIDRQQSQSSNKLSDLQWQALIALHRTLLHEHHDFFLASQHPSASAALRKLAERYAMPARMWRYGIHSFLELLRHRLPSSLEHMLTFIYMSYSMMTLLLESVPSFKETWIECLGDLARYRMAVEENDMRDREVWSGVARYWYNQAADKNPDIGRIQHHLAVLARPNIVQQLFYYTKSLVSVHPFPSAKDSILLLFNPLLDAAKTANSRHPPLVMAFVSAHGIIFTKGSVSQFVGLVDTFLCLLDKYIGRVGAIFREQGVYIASSNYAAIFEYGQPDAIIPPMFDQKTMQSINSLERHKSARQFWDSSNGSISSRPDPYFTSGSISEETNFTESPQILSYASHLAFSTLAIILERLGDKNVLPHVHTSFSFLWCLALNPKSMMYIETEVPWARIAVFLNTLIRHDTDIVKIESEEFPYSETGTAQQLPEDFLIRGQSWSQLYYPRNFFRDTSDDETRSIELPSVIVPRTHRCLWLGVRIATLERWIMYDYEYKRFSVTLFASALENTARETNPFDRRSKTLSPEPRDQDAEQDVKMVDVKDEENTPSQMSSVADPDSNIAQSPTSD</sequence>
<comment type="caution">
    <text evidence="3">The sequence shown here is derived from an EMBL/GenBank/DDBJ whole genome shotgun (WGS) entry which is preliminary data.</text>
</comment>
<reference evidence="3 4" key="1">
    <citation type="journal article" date="2015" name="Environ. Microbiol.">
        <title>Metagenome sequence of Elaphomyces granulatus from sporocarp tissue reveals Ascomycota ectomycorrhizal fingerprints of genome expansion and a Proteobacteria-rich microbiome.</title>
        <authorList>
            <person name="Quandt C.A."/>
            <person name="Kohler A."/>
            <person name="Hesse C.N."/>
            <person name="Sharpton T.J."/>
            <person name="Martin F."/>
            <person name="Spatafora J.W."/>
        </authorList>
    </citation>
    <scope>NUCLEOTIDE SEQUENCE [LARGE SCALE GENOMIC DNA]</scope>
    <source>
        <strain evidence="3 4">OSC145934</strain>
    </source>
</reference>
<organism evidence="3 4">
    <name type="scientific">Elaphomyces granulatus</name>
    <dbReference type="NCBI Taxonomy" id="519963"/>
    <lineage>
        <taxon>Eukaryota</taxon>
        <taxon>Fungi</taxon>
        <taxon>Dikarya</taxon>
        <taxon>Ascomycota</taxon>
        <taxon>Pezizomycotina</taxon>
        <taxon>Eurotiomycetes</taxon>
        <taxon>Eurotiomycetidae</taxon>
        <taxon>Eurotiales</taxon>
        <taxon>Elaphomycetaceae</taxon>
        <taxon>Elaphomyces</taxon>
    </lineage>
</organism>
<dbReference type="PANTHER" id="PTHR15696:SF0">
    <property type="entry name" value="TELOMERASE-BINDING PROTEIN EST1A"/>
    <property type="match status" value="1"/>
</dbReference>
<dbReference type="InterPro" id="IPR045153">
    <property type="entry name" value="Est1/Ebs1-like"/>
</dbReference>
<dbReference type="SUPFAM" id="SSF48452">
    <property type="entry name" value="TPR-like"/>
    <property type="match status" value="1"/>
</dbReference>
<feature type="region of interest" description="Disordered" evidence="1">
    <location>
        <begin position="56"/>
        <end position="112"/>
    </location>
</feature>
<proteinExistence type="predicted"/>
<dbReference type="OrthoDB" id="2017974at2759"/>
<evidence type="ECO:0000313" key="3">
    <source>
        <dbReference type="EMBL" id="OXV11771.1"/>
    </source>
</evidence>
<accession>A0A232M5U8</accession>
<dbReference type="Proteomes" id="UP000243515">
    <property type="component" value="Unassembled WGS sequence"/>
</dbReference>
<feature type="compositionally biased region" description="Polar residues" evidence="1">
    <location>
        <begin position="222"/>
        <end position="242"/>
    </location>
</feature>
<feature type="region of interest" description="Disordered" evidence="1">
    <location>
        <begin position="789"/>
        <end position="844"/>
    </location>
</feature>
<evidence type="ECO:0000259" key="2">
    <source>
        <dbReference type="Pfam" id="PF10373"/>
    </source>
</evidence>
<evidence type="ECO:0000313" key="4">
    <source>
        <dbReference type="Proteomes" id="UP000243515"/>
    </source>
</evidence>
<gene>
    <name evidence="3" type="ORF">Egran_00468</name>
</gene>
<protein>
    <recommendedName>
        <fullName evidence="2">DNA/RNA-binding domain-containing protein</fullName>
    </recommendedName>
</protein>
<dbReference type="GO" id="GO:0070034">
    <property type="term" value="F:telomerase RNA binding"/>
    <property type="evidence" value="ECO:0007669"/>
    <property type="project" value="TreeGrafter"/>
</dbReference>
<dbReference type="Pfam" id="PF10373">
    <property type="entry name" value="EST1_DNA_bind"/>
    <property type="match status" value="1"/>
</dbReference>
<dbReference type="PANTHER" id="PTHR15696">
    <property type="entry name" value="SMG-7 SUPPRESSOR WITH MORPHOLOGICAL EFFECT ON GENITALIA PROTEIN 7"/>
    <property type="match status" value="1"/>
</dbReference>
<feature type="domain" description="DNA/RNA-binding" evidence="2">
    <location>
        <begin position="417"/>
        <end position="510"/>
    </location>
</feature>
<dbReference type="Gene3D" id="1.25.40.10">
    <property type="entry name" value="Tetratricopeptide repeat domain"/>
    <property type="match status" value="1"/>
</dbReference>
<dbReference type="GO" id="GO:0000184">
    <property type="term" value="P:nuclear-transcribed mRNA catabolic process, nonsense-mediated decay"/>
    <property type="evidence" value="ECO:0007669"/>
    <property type="project" value="TreeGrafter"/>
</dbReference>
<feature type="compositionally biased region" description="Basic and acidic residues" evidence="1">
    <location>
        <begin position="146"/>
        <end position="155"/>
    </location>
</feature>
<feature type="region of interest" description="Disordered" evidence="1">
    <location>
        <begin position="214"/>
        <end position="245"/>
    </location>
</feature>
<feature type="region of interest" description="Disordered" evidence="1">
    <location>
        <begin position="129"/>
        <end position="179"/>
    </location>
</feature>
<dbReference type="AlphaFoldDB" id="A0A232M5U8"/>
<dbReference type="InterPro" id="IPR011990">
    <property type="entry name" value="TPR-like_helical_dom_sf"/>
</dbReference>